<proteinExistence type="predicted"/>
<name>A0ABN1V4F4_9ACTN</name>
<dbReference type="Pfam" id="PF01553">
    <property type="entry name" value="Acyltransferase"/>
    <property type="match status" value="1"/>
</dbReference>
<evidence type="ECO:0000256" key="2">
    <source>
        <dbReference type="ARBA" id="ARBA00022516"/>
    </source>
</evidence>
<evidence type="ECO:0000256" key="4">
    <source>
        <dbReference type="ARBA" id="ARBA00023098"/>
    </source>
</evidence>
<feature type="compositionally biased region" description="Polar residues" evidence="6">
    <location>
        <begin position="311"/>
        <end position="329"/>
    </location>
</feature>
<feature type="transmembrane region" description="Helical" evidence="7">
    <location>
        <begin position="32"/>
        <end position="56"/>
    </location>
</feature>
<comment type="caution">
    <text evidence="9">The sequence shown here is derived from an EMBL/GenBank/DDBJ whole genome shotgun (WGS) entry which is preliminary data.</text>
</comment>
<keyword evidence="5" id="KW-0012">Acyltransferase</keyword>
<evidence type="ECO:0000313" key="10">
    <source>
        <dbReference type="Proteomes" id="UP001501371"/>
    </source>
</evidence>
<keyword evidence="7" id="KW-0812">Transmembrane</keyword>
<evidence type="ECO:0000256" key="7">
    <source>
        <dbReference type="SAM" id="Phobius"/>
    </source>
</evidence>
<dbReference type="CDD" id="cd07989">
    <property type="entry name" value="LPLAT_AGPAT-like"/>
    <property type="match status" value="1"/>
</dbReference>
<feature type="compositionally biased region" description="Low complexity" evidence="6">
    <location>
        <begin position="330"/>
        <end position="342"/>
    </location>
</feature>
<keyword evidence="10" id="KW-1185">Reference proteome</keyword>
<dbReference type="SUPFAM" id="SSF69593">
    <property type="entry name" value="Glycerol-3-phosphate (1)-acyltransferase"/>
    <property type="match status" value="1"/>
</dbReference>
<evidence type="ECO:0000256" key="1">
    <source>
        <dbReference type="ARBA" id="ARBA00005189"/>
    </source>
</evidence>
<evidence type="ECO:0000256" key="5">
    <source>
        <dbReference type="ARBA" id="ARBA00023315"/>
    </source>
</evidence>
<dbReference type="Proteomes" id="UP001501371">
    <property type="component" value="Unassembled WGS sequence"/>
</dbReference>
<evidence type="ECO:0000313" key="9">
    <source>
        <dbReference type="EMBL" id="GAA1189657.1"/>
    </source>
</evidence>
<dbReference type="RefSeq" id="WP_344281928.1">
    <property type="nucleotide sequence ID" value="NZ_BAAAKV010000059.1"/>
</dbReference>
<protein>
    <recommendedName>
        <fullName evidence="8">Phospholipid/glycerol acyltransferase domain-containing protein</fullName>
    </recommendedName>
</protein>
<dbReference type="InterPro" id="IPR002123">
    <property type="entry name" value="Plipid/glycerol_acylTrfase"/>
</dbReference>
<keyword evidence="4" id="KW-0443">Lipid metabolism</keyword>
<accession>A0ABN1V4F4</accession>
<dbReference type="PANTHER" id="PTHR10434:SF64">
    <property type="entry name" value="1-ACYL-SN-GLYCEROL-3-PHOSPHATE ACYLTRANSFERASE-RELATED"/>
    <property type="match status" value="1"/>
</dbReference>
<organism evidence="9 10">
    <name type="scientific">Streptomyces hebeiensis</name>
    <dbReference type="NCBI Taxonomy" id="229486"/>
    <lineage>
        <taxon>Bacteria</taxon>
        <taxon>Bacillati</taxon>
        <taxon>Actinomycetota</taxon>
        <taxon>Actinomycetes</taxon>
        <taxon>Kitasatosporales</taxon>
        <taxon>Streptomycetaceae</taxon>
        <taxon>Streptomyces</taxon>
    </lineage>
</organism>
<dbReference type="SMART" id="SM00563">
    <property type="entry name" value="PlsC"/>
    <property type="match status" value="1"/>
</dbReference>
<feature type="region of interest" description="Disordered" evidence="6">
    <location>
        <begin position="271"/>
        <end position="342"/>
    </location>
</feature>
<sequence>MSTWLPTAPCAPASCCAHRGPTSGAPRAAARLLAGVTVVLAGVLLAPATALLGPALRERCTRVWARAVLRGFGVRVRVTGRPPRRGRGVLVVANHISWLDIPLVATVLPGRMLAKTEIRHWPVLGLPAALGGTLFVDRERLRALPGTVRALTRALTAGSRVIVFPEGCTWCGRDQGRFTPAAFQAALDAGAPVCPVRITYRAPDGSVSGAPAFIGDDTLLVSLWRVAAARGLTAEITVLPPLPAEAPAVPSDAGPARRVAPAARRALASAAREAVVGTGGPRPRVTRPYGPRPGARTAARGVAPPPARQATVASDSANRPSPSVHQCANSSPARPSSARTPS</sequence>
<keyword evidence="7" id="KW-1133">Transmembrane helix</keyword>
<evidence type="ECO:0000256" key="6">
    <source>
        <dbReference type="SAM" id="MobiDB-lite"/>
    </source>
</evidence>
<feature type="domain" description="Phospholipid/glycerol acyltransferase" evidence="8">
    <location>
        <begin position="89"/>
        <end position="201"/>
    </location>
</feature>
<evidence type="ECO:0000259" key="8">
    <source>
        <dbReference type="SMART" id="SM00563"/>
    </source>
</evidence>
<keyword evidence="3" id="KW-0808">Transferase</keyword>
<dbReference type="EMBL" id="BAAAKV010000059">
    <property type="protein sequence ID" value="GAA1189657.1"/>
    <property type="molecule type" value="Genomic_DNA"/>
</dbReference>
<comment type="pathway">
    <text evidence="1">Lipid metabolism.</text>
</comment>
<dbReference type="PANTHER" id="PTHR10434">
    <property type="entry name" value="1-ACYL-SN-GLYCEROL-3-PHOSPHATE ACYLTRANSFERASE"/>
    <property type="match status" value="1"/>
</dbReference>
<keyword evidence="2" id="KW-0444">Lipid biosynthesis</keyword>
<evidence type="ECO:0000256" key="3">
    <source>
        <dbReference type="ARBA" id="ARBA00022679"/>
    </source>
</evidence>
<keyword evidence="7" id="KW-0472">Membrane</keyword>
<reference evidence="9 10" key="1">
    <citation type="journal article" date="2019" name="Int. J. Syst. Evol. Microbiol.">
        <title>The Global Catalogue of Microorganisms (GCM) 10K type strain sequencing project: providing services to taxonomists for standard genome sequencing and annotation.</title>
        <authorList>
            <consortium name="The Broad Institute Genomics Platform"/>
            <consortium name="The Broad Institute Genome Sequencing Center for Infectious Disease"/>
            <person name="Wu L."/>
            <person name="Ma J."/>
        </authorList>
    </citation>
    <scope>NUCLEOTIDE SEQUENCE [LARGE SCALE GENOMIC DNA]</scope>
    <source>
        <strain evidence="9 10">JCM 12696</strain>
    </source>
</reference>
<gene>
    <name evidence="9" type="ORF">GCM10009654_53940</name>
</gene>